<dbReference type="EMBL" id="JAIWYP010000002">
    <property type="protein sequence ID" value="KAH3869441.1"/>
    <property type="molecule type" value="Genomic_DNA"/>
</dbReference>
<feature type="signal peptide" evidence="1">
    <location>
        <begin position="1"/>
        <end position="20"/>
    </location>
</feature>
<evidence type="ECO:0000313" key="3">
    <source>
        <dbReference type="Proteomes" id="UP000828390"/>
    </source>
</evidence>
<evidence type="ECO:0000313" key="2">
    <source>
        <dbReference type="EMBL" id="KAH3869441.1"/>
    </source>
</evidence>
<reference evidence="2" key="1">
    <citation type="journal article" date="2019" name="bioRxiv">
        <title>The Genome of the Zebra Mussel, Dreissena polymorpha: A Resource for Invasive Species Research.</title>
        <authorList>
            <person name="McCartney M.A."/>
            <person name="Auch B."/>
            <person name="Kono T."/>
            <person name="Mallez S."/>
            <person name="Zhang Y."/>
            <person name="Obille A."/>
            <person name="Becker A."/>
            <person name="Abrahante J.E."/>
            <person name="Garbe J."/>
            <person name="Badalamenti J.P."/>
            <person name="Herman A."/>
            <person name="Mangelson H."/>
            <person name="Liachko I."/>
            <person name="Sullivan S."/>
            <person name="Sone E.D."/>
            <person name="Koren S."/>
            <person name="Silverstein K.A.T."/>
            <person name="Beckman K.B."/>
            <person name="Gohl D.M."/>
        </authorList>
    </citation>
    <scope>NUCLEOTIDE SEQUENCE</scope>
    <source>
        <strain evidence="2">Duluth1</strain>
        <tissue evidence="2">Whole animal</tissue>
    </source>
</reference>
<dbReference type="PROSITE" id="PS51257">
    <property type="entry name" value="PROKAR_LIPOPROTEIN"/>
    <property type="match status" value="1"/>
</dbReference>
<gene>
    <name evidence="2" type="ORF">DPMN_032608</name>
</gene>
<dbReference type="AlphaFoldDB" id="A0A9D4M6X8"/>
<feature type="chain" id="PRO_5038823374" evidence="1">
    <location>
        <begin position="21"/>
        <end position="153"/>
    </location>
</feature>
<dbReference type="Proteomes" id="UP000828390">
    <property type="component" value="Unassembled WGS sequence"/>
</dbReference>
<comment type="caution">
    <text evidence="2">The sequence shown here is derived from an EMBL/GenBank/DDBJ whole genome shotgun (WGS) entry which is preliminary data.</text>
</comment>
<keyword evidence="3" id="KW-1185">Reference proteome</keyword>
<sequence length="153" mass="17491">MWRPIKVTAHLSLLLLLVSCYTPVAQLMSMKQDVVLQIVIPHQTSAVNKYENAHANAKQTIKHGRESDYNNLRKRFSINTWLNFTDSNSPKEILNLYCKEIFAKHVNAILSLNYGTDTASSNNYIMKLAENLGYPVISWDPNYPGALEVKYIF</sequence>
<name>A0A9D4M6X8_DREPO</name>
<proteinExistence type="predicted"/>
<keyword evidence="1" id="KW-0732">Signal</keyword>
<evidence type="ECO:0000256" key="1">
    <source>
        <dbReference type="SAM" id="SignalP"/>
    </source>
</evidence>
<reference evidence="2" key="2">
    <citation type="submission" date="2020-11" db="EMBL/GenBank/DDBJ databases">
        <authorList>
            <person name="McCartney M.A."/>
            <person name="Auch B."/>
            <person name="Kono T."/>
            <person name="Mallez S."/>
            <person name="Becker A."/>
            <person name="Gohl D.M."/>
            <person name="Silverstein K.A.T."/>
            <person name="Koren S."/>
            <person name="Bechman K.B."/>
            <person name="Herman A."/>
            <person name="Abrahante J.E."/>
            <person name="Garbe J."/>
        </authorList>
    </citation>
    <scope>NUCLEOTIDE SEQUENCE</scope>
    <source>
        <strain evidence="2">Duluth1</strain>
        <tissue evidence="2">Whole animal</tissue>
    </source>
</reference>
<organism evidence="2 3">
    <name type="scientific">Dreissena polymorpha</name>
    <name type="common">Zebra mussel</name>
    <name type="synonym">Mytilus polymorpha</name>
    <dbReference type="NCBI Taxonomy" id="45954"/>
    <lineage>
        <taxon>Eukaryota</taxon>
        <taxon>Metazoa</taxon>
        <taxon>Spiralia</taxon>
        <taxon>Lophotrochozoa</taxon>
        <taxon>Mollusca</taxon>
        <taxon>Bivalvia</taxon>
        <taxon>Autobranchia</taxon>
        <taxon>Heteroconchia</taxon>
        <taxon>Euheterodonta</taxon>
        <taxon>Imparidentia</taxon>
        <taxon>Neoheterodontei</taxon>
        <taxon>Myida</taxon>
        <taxon>Dreissenoidea</taxon>
        <taxon>Dreissenidae</taxon>
        <taxon>Dreissena</taxon>
    </lineage>
</organism>
<accession>A0A9D4M6X8</accession>
<protein>
    <submittedName>
        <fullName evidence="2">Uncharacterized protein</fullName>
    </submittedName>
</protein>